<keyword evidence="6 8" id="KW-1133">Transmembrane helix</keyword>
<feature type="transmembrane region" description="Helical" evidence="8">
    <location>
        <begin position="75"/>
        <end position="99"/>
    </location>
</feature>
<accession>W5XZ52</accession>
<dbReference type="Pfam" id="PF07690">
    <property type="entry name" value="MFS_1"/>
    <property type="match status" value="1"/>
</dbReference>
<evidence type="ECO:0000313" key="11">
    <source>
        <dbReference type="Proteomes" id="UP000019222"/>
    </source>
</evidence>
<evidence type="ECO:0000256" key="6">
    <source>
        <dbReference type="ARBA" id="ARBA00022989"/>
    </source>
</evidence>
<feature type="transmembrane region" description="Helical" evidence="8">
    <location>
        <begin position="404"/>
        <end position="423"/>
    </location>
</feature>
<dbReference type="PANTHER" id="PTHR42718:SF9">
    <property type="entry name" value="MAJOR FACILITATOR SUPERFAMILY MULTIDRUG TRANSPORTER MFSC"/>
    <property type="match status" value="1"/>
</dbReference>
<name>W5XZ52_9CORY</name>
<dbReference type="InterPro" id="IPR004638">
    <property type="entry name" value="EmrB-like"/>
</dbReference>
<evidence type="ECO:0000256" key="3">
    <source>
        <dbReference type="ARBA" id="ARBA00022448"/>
    </source>
</evidence>
<reference evidence="10 11" key="1">
    <citation type="submission" date="2013-02" db="EMBL/GenBank/DDBJ databases">
        <title>The complete genome sequence of Corynebacterium vitaeruminis DSM 20294.</title>
        <authorList>
            <person name="Ruckert C."/>
            <person name="Albersmeier A."/>
            <person name="Kalinowski J."/>
        </authorList>
    </citation>
    <scope>NUCLEOTIDE SEQUENCE [LARGE SCALE GENOMIC DNA]</scope>
    <source>
        <strain evidence="11">ATCC 10234</strain>
    </source>
</reference>
<keyword evidence="3" id="KW-0813">Transport</keyword>
<dbReference type="PRINTS" id="PR01036">
    <property type="entry name" value="TCRTETB"/>
</dbReference>
<dbReference type="PATRIC" id="fig|1224164.3.peg.572"/>
<comment type="subcellular location">
    <subcellularLocation>
        <location evidence="1">Cell membrane</location>
        <topology evidence="1">Multi-pass membrane protein</topology>
    </subcellularLocation>
</comment>
<dbReference type="InterPro" id="IPR036259">
    <property type="entry name" value="MFS_trans_sf"/>
</dbReference>
<protein>
    <submittedName>
        <fullName evidence="10">Lincomycin resistance protein</fullName>
    </submittedName>
</protein>
<dbReference type="NCBIfam" id="TIGR00711">
    <property type="entry name" value="efflux_EmrB"/>
    <property type="match status" value="1"/>
</dbReference>
<dbReference type="HOGENOM" id="CLU_000960_28_0_11"/>
<dbReference type="AlphaFoldDB" id="W5XZ52"/>
<dbReference type="PROSITE" id="PS50850">
    <property type="entry name" value="MFS"/>
    <property type="match status" value="1"/>
</dbReference>
<keyword evidence="5 8" id="KW-0812">Transmembrane</keyword>
<gene>
    <name evidence="10" type="ORF">B843_02890</name>
</gene>
<dbReference type="PANTHER" id="PTHR42718">
    <property type="entry name" value="MAJOR FACILITATOR SUPERFAMILY MULTIDRUG TRANSPORTER MFSC"/>
    <property type="match status" value="1"/>
</dbReference>
<dbReference type="Proteomes" id="UP000019222">
    <property type="component" value="Chromosome"/>
</dbReference>
<evidence type="ECO:0000256" key="5">
    <source>
        <dbReference type="ARBA" id="ARBA00022692"/>
    </source>
</evidence>
<feature type="transmembrane region" description="Helical" evidence="8">
    <location>
        <begin position="137"/>
        <end position="158"/>
    </location>
</feature>
<dbReference type="InterPro" id="IPR020846">
    <property type="entry name" value="MFS_dom"/>
</dbReference>
<evidence type="ECO:0000256" key="2">
    <source>
        <dbReference type="ARBA" id="ARBA00008537"/>
    </source>
</evidence>
<feature type="transmembrane region" description="Helical" evidence="8">
    <location>
        <begin position="297"/>
        <end position="320"/>
    </location>
</feature>
<dbReference type="STRING" id="1224164.B843_02890"/>
<keyword evidence="11" id="KW-1185">Reference proteome</keyword>
<dbReference type="InterPro" id="IPR011701">
    <property type="entry name" value="MFS"/>
</dbReference>
<feature type="transmembrane region" description="Helical" evidence="8">
    <location>
        <begin position="7"/>
        <end position="36"/>
    </location>
</feature>
<dbReference type="GO" id="GO:0022857">
    <property type="term" value="F:transmembrane transporter activity"/>
    <property type="evidence" value="ECO:0007669"/>
    <property type="project" value="InterPro"/>
</dbReference>
<dbReference type="EMBL" id="CP004353">
    <property type="protein sequence ID" value="AHI21969.1"/>
    <property type="molecule type" value="Genomic_DNA"/>
</dbReference>
<dbReference type="Gene3D" id="1.20.1720.10">
    <property type="entry name" value="Multidrug resistance protein D"/>
    <property type="match status" value="1"/>
</dbReference>
<proteinExistence type="inferred from homology"/>
<dbReference type="KEGG" id="cvt:B843_02890"/>
<feature type="transmembrane region" description="Helical" evidence="8">
    <location>
        <begin position="195"/>
        <end position="214"/>
    </location>
</feature>
<dbReference type="eggNOG" id="COG2814">
    <property type="taxonomic scope" value="Bacteria"/>
</dbReference>
<feature type="transmembrane region" description="Helical" evidence="8">
    <location>
        <begin position="48"/>
        <end position="68"/>
    </location>
</feature>
<feature type="transmembrane region" description="Helical" evidence="8">
    <location>
        <begin position="164"/>
        <end position="183"/>
    </location>
</feature>
<feature type="transmembrane region" description="Helical" evidence="8">
    <location>
        <begin position="220"/>
        <end position="241"/>
    </location>
</feature>
<evidence type="ECO:0000256" key="4">
    <source>
        <dbReference type="ARBA" id="ARBA00022475"/>
    </source>
</evidence>
<feature type="transmembrane region" description="Helical" evidence="8">
    <location>
        <begin position="435"/>
        <end position="454"/>
    </location>
</feature>
<keyword evidence="7 8" id="KW-0472">Membrane</keyword>
<dbReference type="SUPFAM" id="SSF103473">
    <property type="entry name" value="MFS general substrate transporter"/>
    <property type="match status" value="1"/>
</dbReference>
<dbReference type="GO" id="GO:0005886">
    <property type="term" value="C:plasma membrane"/>
    <property type="evidence" value="ECO:0007669"/>
    <property type="project" value="UniProtKB-SubCell"/>
</dbReference>
<feature type="transmembrane region" description="Helical" evidence="8">
    <location>
        <begin position="105"/>
        <end position="125"/>
    </location>
</feature>
<comment type="similarity">
    <text evidence="2">Belongs to the major facilitator superfamily. EmrB family.</text>
</comment>
<dbReference type="RefSeq" id="WP_025252024.1">
    <property type="nucleotide sequence ID" value="NZ_CP004353.1"/>
</dbReference>
<feature type="transmembrane region" description="Helical" evidence="8">
    <location>
        <begin position="332"/>
        <end position="351"/>
    </location>
</feature>
<evidence type="ECO:0000256" key="8">
    <source>
        <dbReference type="SAM" id="Phobius"/>
    </source>
</evidence>
<evidence type="ECO:0000256" key="7">
    <source>
        <dbReference type="ARBA" id="ARBA00023136"/>
    </source>
</evidence>
<evidence type="ECO:0000313" key="10">
    <source>
        <dbReference type="EMBL" id="AHI21969.1"/>
    </source>
</evidence>
<keyword evidence="4" id="KW-1003">Cell membrane</keyword>
<evidence type="ECO:0000259" key="9">
    <source>
        <dbReference type="PROSITE" id="PS50850"/>
    </source>
</evidence>
<sequence length="467" mass="48621">MTKSPKVPYLLGTLVVAATIMILNETVLSVALPAIMADFGVTADVVQWLTTGFLLTMSVVIPTTGFLLQRFSARANFLGAVGLFTLGTVLCALAPQFWVLLAGRVLQASGTAIVLPLLMTATLTLVEPAKQGRMMGINSVVISVAPAIGPTLSGIILNRLTWHWLFWTVVPIAAIALVVRAALMTNFNETAKAPFDAVSVFLSALAFGGVVYGLSTLRHLVDGAIVPLVALAVGLVVLAIFTRRQLRLAPRHHALLDLSPFATRNFTISTIMLMLGLAALLGMVNVLPIYLQRSLLVSALVTGLALLPGGLLQGAVSPFVGRAYDSLGPRPLIIPGALLMLTSMVAAHFCFTADARVAVVIAVHTAFCIGLALVMTPLMTVSLASLPQRLYGHGSAIVNTLQQLGGALGTATMIGVLTITASSPAPADQARGTTAAFVVGCAIALAIAVLSFFVTPARESSSVATKA</sequence>
<feature type="domain" description="Major facilitator superfamily (MFS) profile" evidence="9">
    <location>
        <begin position="10"/>
        <end position="459"/>
    </location>
</feature>
<feature type="transmembrane region" description="Helical" evidence="8">
    <location>
        <begin position="271"/>
        <end position="291"/>
    </location>
</feature>
<feature type="transmembrane region" description="Helical" evidence="8">
    <location>
        <begin position="357"/>
        <end position="383"/>
    </location>
</feature>
<dbReference type="Gene3D" id="1.20.1250.20">
    <property type="entry name" value="MFS general substrate transporter like domains"/>
    <property type="match status" value="1"/>
</dbReference>
<organism evidence="10 11">
    <name type="scientific">Corynebacterium vitaeruminis DSM 20294</name>
    <dbReference type="NCBI Taxonomy" id="1224164"/>
    <lineage>
        <taxon>Bacteria</taxon>
        <taxon>Bacillati</taxon>
        <taxon>Actinomycetota</taxon>
        <taxon>Actinomycetes</taxon>
        <taxon>Mycobacteriales</taxon>
        <taxon>Corynebacteriaceae</taxon>
        <taxon>Corynebacterium</taxon>
    </lineage>
</organism>
<evidence type="ECO:0000256" key="1">
    <source>
        <dbReference type="ARBA" id="ARBA00004651"/>
    </source>
</evidence>